<name>A0A1C5A2N9_9ACTN</name>
<dbReference type="RefSeq" id="WP_074476553.1">
    <property type="nucleotide sequence ID" value="NZ_FMCT01000011.1"/>
</dbReference>
<evidence type="ECO:0000313" key="2">
    <source>
        <dbReference type="Proteomes" id="UP000183585"/>
    </source>
</evidence>
<sequence length="234" mass="23512">MTDISVATVNYQVDKRAWLLSPHGTDPGTTPSITLDISAFTPAVHYPNGYIPSGTPLGRITATGLYGPYSVTDEVQTITQGGSGLTSYTLTYSGQTTASIAQAATAAQVQAALEALSNIGAGNVLVTGSPGGPYTVTFQGALADTNVAQMTSTPTGGTGTVTVATTTGGGTEGTGGLEVAAGLLFAATKVPNTADTSKDVGAAMLVHGFVKLSKLPFTLDANGQADLKLIHFVA</sequence>
<reference evidence="2" key="1">
    <citation type="submission" date="2016-06" db="EMBL/GenBank/DDBJ databases">
        <authorList>
            <person name="Varghese N."/>
            <person name="Submissions Spin"/>
        </authorList>
    </citation>
    <scope>NUCLEOTIDE SEQUENCE [LARGE SCALE GENOMIC DNA]</scope>
    <source>
        <strain evidence="2">DSM 43168</strain>
    </source>
</reference>
<evidence type="ECO:0000313" key="1">
    <source>
        <dbReference type="EMBL" id="SCF39406.1"/>
    </source>
</evidence>
<proteinExistence type="predicted"/>
<organism evidence="1 2">
    <name type="scientific">Micromonospora carbonacea</name>
    <dbReference type="NCBI Taxonomy" id="47853"/>
    <lineage>
        <taxon>Bacteria</taxon>
        <taxon>Bacillati</taxon>
        <taxon>Actinomycetota</taxon>
        <taxon>Actinomycetes</taxon>
        <taxon>Micromonosporales</taxon>
        <taxon>Micromonosporaceae</taxon>
        <taxon>Micromonospora</taxon>
    </lineage>
</organism>
<accession>A0A1C5A2N9</accession>
<keyword evidence="2" id="KW-1185">Reference proteome</keyword>
<dbReference type="Proteomes" id="UP000183585">
    <property type="component" value="Unassembled WGS sequence"/>
</dbReference>
<dbReference type="AlphaFoldDB" id="A0A1C5A2N9"/>
<gene>
    <name evidence="1" type="ORF">GA0070563_11117</name>
</gene>
<dbReference type="EMBL" id="FMCT01000011">
    <property type="protein sequence ID" value="SCF39406.1"/>
    <property type="molecule type" value="Genomic_DNA"/>
</dbReference>
<evidence type="ECO:0008006" key="3">
    <source>
        <dbReference type="Google" id="ProtNLM"/>
    </source>
</evidence>
<protein>
    <recommendedName>
        <fullName evidence="3">Head decoration protein</fullName>
    </recommendedName>
</protein>